<dbReference type="AlphaFoldDB" id="A0A085NC19"/>
<reference evidence="2 3" key="1">
    <citation type="journal article" date="2014" name="Nat. Genet.">
        <title>Genome and transcriptome of the porcine whipworm Trichuris suis.</title>
        <authorList>
            <person name="Jex A.R."/>
            <person name="Nejsum P."/>
            <person name="Schwarz E.M."/>
            <person name="Hu L."/>
            <person name="Young N.D."/>
            <person name="Hall R.S."/>
            <person name="Korhonen P.K."/>
            <person name="Liao S."/>
            <person name="Thamsborg S."/>
            <person name="Xia J."/>
            <person name="Xu P."/>
            <person name="Wang S."/>
            <person name="Scheerlinck J.P."/>
            <person name="Hofmann A."/>
            <person name="Sternberg P.W."/>
            <person name="Wang J."/>
            <person name="Gasser R.B."/>
        </authorList>
    </citation>
    <scope>NUCLEOTIDE SEQUENCE [LARGE SCALE GENOMIC DNA]</scope>
    <source>
        <strain evidence="2">DCEP-RM93F</strain>
        <strain evidence="1">DCEP-RM93M</strain>
    </source>
</reference>
<keyword evidence="3" id="KW-1185">Reference proteome</keyword>
<gene>
    <name evidence="1" type="ORF">M513_07205</name>
    <name evidence="2" type="ORF">M514_07205</name>
</gene>
<dbReference type="EMBL" id="KL367519">
    <property type="protein sequence ID" value="KFD67015.1"/>
    <property type="molecule type" value="Genomic_DNA"/>
</dbReference>
<evidence type="ECO:0000313" key="2">
    <source>
        <dbReference type="EMBL" id="KFD67015.1"/>
    </source>
</evidence>
<evidence type="ECO:0000313" key="1">
    <source>
        <dbReference type="EMBL" id="KFD51876.1"/>
    </source>
</evidence>
<evidence type="ECO:0000313" key="3">
    <source>
        <dbReference type="Proteomes" id="UP000030764"/>
    </source>
</evidence>
<organism evidence="2">
    <name type="scientific">Trichuris suis</name>
    <name type="common">pig whipworm</name>
    <dbReference type="NCBI Taxonomy" id="68888"/>
    <lineage>
        <taxon>Eukaryota</taxon>
        <taxon>Metazoa</taxon>
        <taxon>Ecdysozoa</taxon>
        <taxon>Nematoda</taxon>
        <taxon>Enoplea</taxon>
        <taxon>Dorylaimia</taxon>
        <taxon>Trichinellida</taxon>
        <taxon>Trichuridae</taxon>
        <taxon>Trichuris</taxon>
    </lineage>
</organism>
<sequence length="95" mass="10499">MGNLGRPGEYEATLRPQQEAECHQRGPVESSFAEALSGHGRLKSVCTDQCSACTGIYQHRGVHPIDGCIQRYVRRSSCILSLRSQSCRAKGHFVH</sequence>
<proteinExistence type="predicted"/>
<dbReference type="Proteomes" id="UP000030758">
    <property type="component" value="Unassembled WGS sequence"/>
</dbReference>
<dbReference type="Proteomes" id="UP000030764">
    <property type="component" value="Unassembled WGS sequence"/>
</dbReference>
<name>A0A085NC19_9BILA</name>
<dbReference type="EMBL" id="KL363234">
    <property type="protein sequence ID" value="KFD51876.1"/>
    <property type="molecule type" value="Genomic_DNA"/>
</dbReference>
<accession>A0A085NC19</accession>
<protein>
    <submittedName>
        <fullName evidence="2">Uncharacterized protein</fullName>
    </submittedName>
</protein>